<organism evidence="1 2">
    <name type="scientific">Desulfosporosinus meridiei (strain ATCC BAA-275 / DSM 13257 / KCTC 12902 / NCIMB 13706 / S10)</name>
    <dbReference type="NCBI Taxonomy" id="768704"/>
    <lineage>
        <taxon>Bacteria</taxon>
        <taxon>Bacillati</taxon>
        <taxon>Bacillota</taxon>
        <taxon>Clostridia</taxon>
        <taxon>Eubacteriales</taxon>
        <taxon>Desulfitobacteriaceae</taxon>
        <taxon>Desulfosporosinus</taxon>
    </lineage>
</organism>
<name>J7IX48_DESMD</name>
<proteinExistence type="predicted"/>
<dbReference type="KEGG" id="dmi:Desmer_4484"/>
<dbReference type="OrthoDB" id="1799586at2"/>
<keyword evidence="2" id="KW-1185">Reference proteome</keyword>
<reference evidence="1 2" key="1">
    <citation type="journal article" date="2012" name="J. Bacteriol.">
        <title>Complete genome sequences of Desulfosporosinus orientis DSM765T, Desulfosporosinus youngiae DSM17734T, Desulfosporosinus meridiei DSM13257T, and Desulfosporosinus acidiphilus DSM22704T.</title>
        <authorList>
            <person name="Pester M."/>
            <person name="Brambilla E."/>
            <person name="Alazard D."/>
            <person name="Rattei T."/>
            <person name="Weinmaier T."/>
            <person name="Han J."/>
            <person name="Lucas S."/>
            <person name="Lapidus A."/>
            <person name="Cheng J.F."/>
            <person name="Goodwin L."/>
            <person name="Pitluck S."/>
            <person name="Peters L."/>
            <person name="Ovchinnikova G."/>
            <person name="Teshima H."/>
            <person name="Detter J.C."/>
            <person name="Han C.S."/>
            <person name="Tapia R."/>
            <person name="Land M.L."/>
            <person name="Hauser L."/>
            <person name="Kyrpides N.C."/>
            <person name="Ivanova N.N."/>
            <person name="Pagani I."/>
            <person name="Huntmann M."/>
            <person name="Wei C.L."/>
            <person name="Davenport K.W."/>
            <person name="Daligault H."/>
            <person name="Chain P.S."/>
            <person name="Chen A."/>
            <person name="Mavromatis K."/>
            <person name="Markowitz V."/>
            <person name="Szeto E."/>
            <person name="Mikhailova N."/>
            <person name="Pati A."/>
            <person name="Wagner M."/>
            <person name="Woyke T."/>
            <person name="Ollivier B."/>
            <person name="Klenk H.P."/>
            <person name="Spring S."/>
            <person name="Loy A."/>
        </authorList>
    </citation>
    <scope>NUCLEOTIDE SEQUENCE [LARGE SCALE GENOMIC DNA]</scope>
    <source>
        <strain evidence="2">ATCC BAA-275 / DSM 13257 / NCIMB 13706 / S10</strain>
    </source>
</reference>
<evidence type="ECO:0000313" key="2">
    <source>
        <dbReference type="Proteomes" id="UP000005262"/>
    </source>
</evidence>
<dbReference type="HOGENOM" id="CLU_2616297_0_0_9"/>
<evidence type="ECO:0000313" key="1">
    <source>
        <dbReference type="EMBL" id="AFQ46290.1"/>
    </source>
</evidence>
<dbReference type="EMBL" id="CP003629">
    <property type="protein sequence ID" value="AFQ46290.1"/>
    <property type="molecule type" value="Genomic_DNA"/>
</dbReference>
<protein>
    <submittedName>
        <fullName evidence="1">Uncharacterized protein</fullName>
    </submittedName>
</protein>
<dbReference type="STRING" id="768704.Desmer_4484"/>
<dbReference type="AlphaFoldDB" id="J7IX48"/>
<gene>
    <name evidence="1" type="ordered locus">Desmer_4484</name>
</gene>
<dbReference type="Proteomes" id="UP000005262">
    <property type="component" value="Chromosome"/>
</dbReference>
<accession>J7IX48</accession>
<reference evidence="2" key="2">
    <citation type="submission" date="2012-08" db="EMBL/GenBank/DDBJ databases">
        <title>Finished genome of Desulfosporosinus meridiei DSM 13257.</title>
        <authorList>
            <person name="Huntemann M."/>
            <person name="Wei C.-L."/>
            <person name="Han J."/>
            <person name="Detter J.C."/>
            <person name="Han C."/>
            <person name="Davenport K."/>
            <person name="Daligault H."/>
            <person name="Erkkila T."/>
            <person name="Gu W."/>
            <person name="Munk A.C.C."/>
            <person name="Teshima H."/>
            <person name="Xu Y."/>
            <person name="Chain P."/>
            <person name="Tapia R."/>
            <person name="Chen A."/>
            <person name="Krypides N."/>
            <person name="Mavromatis K."/>
            <person name="Markowitz V."/>
            <person name="Szeto E."/>
            <person name="Ivanova N."/>
            <person name="Mikhailova N."/>
            <person name="Ovchinnikova G."/>
            <person name="Pagani I."/>
            <person name="Pati A."/>
            <person name="Goodwin L."/>
            <person name="Peters L."/>
            <person name="Pitluck S."/>
            <person name="Woyke T."/>
            <person name="Pester M."/>
            <person name="Spring S."/>
            <person name="Ollivier B."/>
            <person name="Rattei T."/>
            <person name="Klenk H.-P."/>
            <person name="Wagner M."/>
            <person name="Loy A."/>
        </authorList>
    </citation>
    <scope>NUCLEOTIDE SEQUENCE [LARGE SCALE GENOMIC DNA]</scope>
    <source>
        <strain evidence="2">ATCC BAA-275 / DSM 13257 / NCIMB 13706 / S10</strain>
    </source>
</reference>
<dbReference type="RefSeq" id="WP_014905196.1">
    <property type="nucleotide sequence ID" value="NC_018515.1"/>
</dbReference>
<sequence>MSEAIGLTPLCKCGQAMMFPVGKTGARCPIDGCGMRWERGPEGYWATGLFTITFTPIITEQPKRKLNHYQKYMRWRDNTKGRRLNNDL</sequence>